<comment type="cofactor">
    <cofactor evidence="2">
        <name>Mg(2+)</name>
        <dbReference type="ChEBI" id="CHEBI:18420"/>
    </cofactor>
</comment>
<dbReference type="STRING" id="5599.A0A177D588"/>
<organism evidence="12 13">
    <name type="scientific">Alternaria alternata</name>
    <name type="common">Alternaria rot fungus</name>
    <name type="synonym">Torula alternata</name>
    <dbReference type="NCBI Taxonomy" id="5599"/>
    <lineage>
        <taxon>Eukaryota</taxon>
        <taxon>Fungi</taxon>
        <taxon>Dikarya</taxon>
        <taxon>Ascomycota</taxon>
        <taxon>Pezizomycotina</taxon>
        <taxon>Dothideomycetes</taxon>
        <taxon>Pleosporomycetidae</taxon>
        <taxon>Pleosporales</taxon>
        <taxon>Pleosporineae</taxon>
        <taxon>Pleosporaceae</taxon>
        <taxon>Alternaria</taxon>
        <taxon>Alternaria sect. Alternaria</taxon>
        <taxon>Alternaria alternata complex</taxon>
    </lineage>
</organism>
<dbReference type="GO" id="GO:0046872">
    <property type="term" value="F:metal ion binding"/>
    <property type="evidence" value="ECO:0007669"/>
    <property type="project" value="UniProtKB-KW"/>
</dbReference>
<accession>A0A177D588</accession>
<sequence length="476" mass="52424">MLHSASRIFTRRGICSSPGTNLWCSNIRRDHFIHPSSRSSTTFCRPFPPWTDYPDTYITEEGKMAGGGKPKFYGVAAGRKPGVYTDWPTTQAQISGFSGAKHKSFKTKEEAEAFVRGISAPISLRGDLSASRSPSATDHLDRSTEVSESAPKRQKKEDASPAPLLDNQDIKFEPGLGPLPLNAVDGFDPSLKLDDKTGNIRVKTDDELGKRKRQPTGDFKGPVVVYTDGGSRGNGNAGAKAGCGVYFGPRDPRNVQEPLKGDVQTNNRAELVAMARAIDHVPIDRDLHIISDSEYSKNCLTSWVAGWERNGWRNSKNKEVVNKDIIQPILARIREREKCKAQTLITWVKAHAVDEGNIAADALANQGMDKWTTELASGEVFDMSETLRTKYRNPNDPKDEFDDAEEIEGLFREMAEENPNGFEGDPLAQHDPKPNDVPQQGVAAAAQEIEGAWPDDPQLPSNVNGEQKEPELEVTN</sequence>
<dbReference type="InterPro" id="IPR011320">
    <property type="entry name" value="RNase_H1_N"/>
</dbReference>
<dbReference type="Gene3D" id="3.30.420.10">
    <property type="entry name" value="Ribonuclease H-like superfamily/Ribonuclease H"/>
    <property type="match status" value="1"/>
</dbReference>
<evidence type="ECO:0000256" key="1">
    <source>
        <dbReference type="ARBA" id="ARBA00000077"/>
    </source>
</evidence>
<dbReference type="InterPro" id="IPR036397">
    <property type="entry name" value="RNaseH_sf"/>
</dbReference>
<dbReference type="GeneID" id="29117880"/>
<dbReference type="Gene3D" id="3.40.970.10">
    <property type="entry name" value="Ribonuclease H1, N-terminal domain"/>
    <property type="match status" value="1"/>
</dbReference>
<dbReference type="InterPro" id="IPR012337">
    <property type="entry name" value="RNaseH-like_sf"/>
</dbReference>
<comment type="similarity">
    <text evidence="3">Belongs to the RNase H family.</text>
</comment>
<keyword evidence="7" id="KW-0255">Endonuclease</keyword>
<feature type="compositionally biased region" description="Basic and acidic residues" evidence="10">
    <location>
        <begin position="466"/>
        <end position="476"/>
    </location>
</feature>
<dbReference type="InterPro" id="IPR002156">
    <property type="entry name" value="RNaseH_domain"/>
</dbReference>
<evidence type="ECO:0000313" key="13">
    <source>
        <dbReference type="Proteomes" id="UP000077248"/>
    </source>
</evidence>
<feature type="domain" description="RNase H type-1" evidence="11">
    <location>
        <begin position="219"/>
        <end position="369"/>
    </location>
</feature>
<dbReference type="PROSITE" id="PS50879">
    <property type="entry name" value="RNASE_H_1"/>
    <property type="match status" value="1"/>
</dbReference>
<keyword evidence="13" id="KW-1185">Reference proteome</keyword>
<dbReference type="VEuPathDB" id="FungiDB:CC77DRAFT_573359"/>
<evidence type="ECO:0000256" key="7">
    <source>
        <dbReference type="ARBA" id="ARBA00022759"/>
    </source>
</evidence>
<evidence type="ECO:0000256" key="5">
    <source>
        <dbReference type="ARBA" id="ARBA00022722"/>
    </source>
</evidence>
<dbReference type="OMA" id="WAECHAL"/>
<evidence type="ECO:0000256" key="3">
    <source>
        <dbReference type="ARBA" id="ARBA00005300"/>
    </source>
</evidence>
<dbReference type="KEGG" id="aalt:CC77DRAFT_573359"/>
<evidence type="ECO:0000259" key="11">
    <source>
        <dbReference type="PROSITE" id="PS50879"/>
    </source>
</evidence>
<dbReference type="EMBL" id="KV441502">
    <property type="protein sequence ID" value="OAG14139.1"/>
    <property type="molecule type" value="Genomic_DNA"/>
</dbReference>
<dbReference type="FunFam" id="3.40.970.10:FF:000001">
    <property type="entry name" value="Ribonuclease H1"/>
    <property type="match status" value="1"/>
</dbReference>
<evidence type="ECO:0000256" key="6">
    <source>
        <dbReference type="ARBA" id="ARBA00022723"/>
    </source>
</evidence>
<dbReference type="EC" id="3.1.26.4" evidence="4"/>
<evidence type="ECO:0000256" key="2">
    <source>
        <dbReference type="ARBA" id="ARBA00001946"/>
    </source>
</evidence>
<dbReference type="InterPro" id="IPR037056">
    <property type="entry name" value="RNase_H1_N_sf"/>
</dbReference>
<name>A0A177D588_ALTAL</name>
<keyword evidence="9" id="KW-0460">Magnesium</keyword>
<dbReference type="Pfam" id="PF00075">
    <property type="entry name" value="RNase_H"/>
    <property type="match status" value="1"/>
</dbReference>
<dbReference type="SUPFAM" id="SSF55658">
    <property type="entry name" value="L9 N-domain-like"/>
    <property type="match status" value="1"/>
</dbReference>
<feature type="region of interest" description="Disordered" evidence="10">
    <location>
        <begin position="125"/>
        <end position="179"/>
    </location>
</feature>
<dbReference type="PANTHER" id="PTHR10642:SF26">
    <property type="entry name" value="RIBONUCLEASE H1"/>
    <property type="match status" value="1"/>
</dbReference>
<feature type="region of interest" description="Disordered" evidence="10">
    <location>
        <begin position="416"/>
        <end position="476"/>
    </location>
</feature>
<keyword evidence="5" id="KW-0540">Nuclease</keyword>
<evidence type="ECO:0000256" key="9">
    <source>
        <dbReference type="ARBA" id="ARBA00022842"/>
    </source>
</evidence>
<evidence type="ECO:0000313" key="12">
    <source>
        <dbReference type="EMBL" id="OAG14139.1"/>
    </source>
</evidence>
<dbReference type="SUPFAM" id="SSF53098">
    <property type="entry name" value="Ribonuclease H-like"/>
    <property type="match status" value="1"/>
</dbReference>
<dbReference type="RefSeq" id="XP_018379560.1">
    <property type="nucleotide sequence ID" value="XM_018532286.1"/>
</dbReference>
<protein>
    <recommendedName>
        <fullName evidence="4">ribonuclease H</fullName>
        <ecNumber evidence="4">3.1.26.4</ecNumber>
    </recommendedName>
</protein>
<keyword evidence="8" id="KW-0378">Hydrolase</keyword>
<dbReference type="FunFam" id="3.30.420.10:FF:000090">
    <property type="entry name" value="Ribonuclease H"/>
    <property type="match status" value="1"/>
</dbReference>
<evidence type="ECO:0000256" key="4">
    <source>
        <dbReference type="ARBA" id="ARBA00012180"/>
    </source>
</evidence>
<dbReference type="InterPro" id="IPR009027">
    <property type="entry name" value="Ribosomal_bL9/RNase_H1_N"/>
</dbReference>
<dbReference type="GO" id="GO:0004523">
    <property type="term" value="F:RNA-DNA hybrid ribonuclease activity"/>
    <property type="evidence" value="ECO:0007669"/>
    <property type="project" value="UniProtKB-EC"/>
</dbReference>
<proteinExistence type="inferred from homology"/>
<evidence type="ECO:0000256" key="10">
    <source>
        <dbReference type="SAM" id="MobiDB-lite"/>
    </source>
</evidence>
<gene>
    <name evidence="12" type="ORF">CC77DRAFT_573359</name>
</gene>
<reference evidence="12 13" key="1">
    <citation type="submission" date="2016-05" db="EMBL/GenBank/DDBJ databases">
        <title>Comparative analysis of secretome profiles of manganese(II)-oxidizing ascomycete fungi.</title>
        <authorList>
            <consortium name="DOE Joint Genome Institute"/>
            <person name="Zeiner C.A."/>
            <person name="Purvine S.O."/>
            <person name="Zink E.M."/>
            <person name="Wu S."/>
            <person name="Pasa-Tolic L."/>
            <person name="Chaput D.L."/>
            <person name="Haridas S."/>
            <person name="Grigoriev I.V."/>
            <person name="Santelli C.M."/>
            <person name="Hansel C.M."/>
        </authorList>
    </citation>
    <scope>NUCLEOTIDE SEQUENCE [LARGE SCALE GENOMIC DNA]</scope>
    <source>
        <strain evidence="12 13">SRC1lrK2f</strain>
    </source>
</reference>
<evidence type="ECO:0000256" key="8">
    <source>
        <dbReference type="ARBA" id="ARBA00022801"/>
    </source>
</evidence>
<comment type="catalytic activity">
    <reaction evidence="1">
        <text>Endonucleolytic cleavage to 5'-phosphomonoester.</text>
        <dbReference type="EC" id="3.1.26.4"/>
    </reaction>
</comment>
<keyword evidence="6" id="KW-0479">Metal-binding</keyword>
<dbReference type="GO" id="GO:0003676">
    <property type="term" value="F:nucleic acid binding"/>
    <property type="evidence" value="ECO:0007669"/>
    <property type="project" value="InterPro"/>
</dbReference>
<dbReference type="PANTHER" id="PTHR10642">
    <property type="entry name" value="RIBONUCLEASE H1"/>
    <property type="match status" value="1"/>
</dbReference>
<dbReference type="GO" id="GO:0043137">
    <property type="term" value="P:DNA replication, removal of RNA primer"/>
    <property type="evidence" value="ECO:0007669"/>
    <property type="project" value="TreeGrafter"/>
</dbReference>
<dbReference type="Pfam" id="PF01693">
    <property type="entry name" value="Cauli_VI"/>
    <property type="match status" value="1"/>
</dbReference>
<dbReference type="AlphaFoldDB" id="A0A177D588"/>
<dbReference type="InterPro" id="IPR050092">
    <property type="entry name" value="RNase_H"/>
</dbReference>
<dbReference type="CDD" id="cd09280">
    <property type="entry name" value="RNase_HI_eukaryote_like"/>
    <property type="match status" value="1"/>
</dbReference>
<dbReference type="Proteomes" id="UP000077248">
    <property type="component" value="Unassembled WGS sequence"/>
</dbReference>